<proteinExistence type="predicted"/>
<evidence type="ECO:0000313" key="1">
    <source>
        <dbReference type="EMBL" id="EYB95340.1"/>
    </source>
</evidence>
<accession>A0A016SXX9</accession>
<gene>
    <name evidence="1" type="primary">Acey_s0161.g3378</name>
    <name evidence="1" type="ORF">Y032_0161g3378</name>
</gene>
<reference evidence="2" key="1">
    <citation type="journal article" date="2015" name="Nat. Genet.">
        <title>The genome and transcriptome of the zoonotic hookworm Ancylostoma ceylanicum identify infection-specific gene families.</title>
        <authorList>
            <person name="Schwarz E.M."/>
            <person name="Hu Y."/>
            <person name="Antoshechkin I."/>
            <person name="Miller M.M."/>
            <person name="Sternberg P.W."/>
            <person name="Aroian R.V."/>
        </authorList>
    </citation>
    <scope>NUCLEOTIDE SEQUENCE</scope>
    <source>
        <strain evidence="2">HY135</strain>
    </source>
</reference>
<keyword evidence="2" id="KW-1185">Reference proteome</keyword>
<dbReference type="Proteomes" id="UP000024635">
    <property type="component" value="Unassembled WGS sequence"/>
</dbReference>
<evidence type="ECO:0000313" key="2">
    <source>
        <dbReference type="Proteomes" id="UP000024635"/>
    </source>
</evidence>
<sequence>MVYLCLAPYESEQMGVAGGLNVPIRVACVRPSFPYDDTHPVAAAELLRDLSDPPIWTCFLRISRPGPAAILQSRNPSFREGINMY</sequence>
<name>A0A016SXX9_9BILA</name>
<dbReference type="AlphaFoldDB" id="A0A016SXX9"/>
<dbReference type="EMBL" id="JARK01001497">
    <property type="protein sequence ID" value="EYB95340.1"/>
    <property type="molecule type" value="Genomic_DNA"/>
</dbReference>
<comment type="caution">
    <text evidence="1">The sequence shown here is derived from an EMBL/GenBank/DDBJ whole genome shotgun (WGS) entry which is preliminary data.</text>
</comment>
<protein>
    <submittedName>
        <fullName evidence="1">Uncharacterized protein</fullName>
    </submittedName>
</protein>
<organism evidence="1 2">
    <name type="scientific">Ancylostoma ceylanicum</name>
    <dbReference type="NCBI Taxonomy" id="53326"/>
    <lineage>
        <taxon>Eukaryota</taxon>
        <taxon>Metazoa</taxon>
        <taxon>Ecdysozoa</taxon>
        <taxon>Nematoda</taxon>
        <taxon>Chromadorea</taxon>
        <taxon>Rhabditida</taxon>
        <taxon>Rhabditina</taxon>
        <taxon>Rhabditomorpha</taxon>
        <taxon>Strongyloidea</taxon>
        <taxon>Ancylostomatidae</taxon>
        <taxon>Ancylostomatinae</taxon>
        <taxon>Ancylostoma</taxon>
    </lineage>
</organism>